<evidence type="ECO:0000313" key="5">
    <source>
        <dbReference type="Proteomes" id="UP001209878"/>
    </source>
</evidence>
<dbReference type="EMBL" id="JAODUO010000160">
    <property type="protein sequence ID" value="KAK2187597.1"/>
    <property type="molecule type" value="Genomic_DNA"/>
</dbReference>
<evidence type="ECO:0000256" key="2">
    <source>
        <dbReference type="PROSITE-ProRule" id="PRU00094"/>
    </source>
</evidence>
<dbReference type="InterPro" id="IPR053116">
    <property type="entry name" value="GATA-type_Znf_Regulator"/>
</dbReference>
<dbReference type="CDD" id="cd00202">
    <property type="entry name" value="ZnF_GATA"/>
    <property type="match status" value="1"/>
</dbReference>
<dbReference type="GO" id="GO:0005634">
    <property type="term" value="C:nucleus"/>
    <property type="evidence" value="ECO:0007669"/>
    <property type="project" value="TreeGrafter"/>
</dbReference>
<evidence type="ECO:0000256" key="1">
    <source>
        <dbReference type="ARBA" id="ARBA00023242"/>
    </source>
</evidence>
<dbReference type="GO" id="GO:0043565">
    <property type="term" value="F:sequence-specific DNA binding"/>
    <property type="evidence" value="ECO:0007669"/>
    <property type="project" value="InterPro"/>
</dbReference>
<evidence type="ECO:0000313" key="4">
    <source>
        <dbReference type="EMBL" id="KAK2187597.1"/>
    </source>
</evidence>
<dbReference type="PANTHER" id="PTHR47341">
    <property type="entry name" value="GATA-TYPE ZINC FINGER PROTEIN 1"/>
    <property type="match status" value="1"/>
</dbReference>
<accession>A0AAD9P3S0</accession>
<name>A0AAD9P3S0_RIDPI</name>
<dbReference type="Pfam" id="PF00320">
    <property type="entry name" value="GATA"/>
    <property type="match status" value="1"/>
</dbReference>
<dbReference type="InterPro" id="IPR013088">
    <property type="entry name" value="Znf_NHR/GATA"/>
</dbReference>
<dbReference type="GO" id="GO:0007283">
    <property type="term" value="P:spermatogenesis"/>
    <property type="evidence" value="ECO:0007669"/>
    <property type="project" value="TreeGrafter"/>
</dbReference>
<feature type="domain" description="GATA-type" evidence="3">
    <location>
        <begin position="294"/>
        <end position="329"/>
    </location>
</feature>
<dbReference type="Gene3D" id="3.30.50.10">
    <property type="entry name" value="Erythroid Transcription Factor GATA-1, subunit A"/>
    <property type="match status" value="1"/>
</dbReference>
<keyword evidence="1" id="KW-0539">Nucleus</keyword>
<dbReference type="InterPro" id="IPR000679">
    <property type="entry name" value="Znf_GATA"/>
</dbReference>
<protein>
    <recommendedName>
        <fullName evidence="3">GATA-type domain-containing protein</fullName>
    </recommendedName>
</protein>
<dbReference type="SUPFAM" id="SSF57716">
    <property type="entry name" value="Glucocorticoid receptor-like (DNA-binding domain)"/>
    <property type="match status" value="1"/>
</dbReference>
<gene>
    <name evidence="4" type="ORF">NP493_160g00032</name>
</gene>
<keyword evidence="5" id="KW-1185">Reference proteome</keyword>
<dbReference type="SMART" id="SM00401">
    <property type="entry name" value="ZnF_GATA"/>
    <property type="match status" value="1"/>
</dbReference>
<organism evidence="4 5">
    <name type="scientific">Ridgeia piscesae</name>
    <name type="common">Tubeworm</name>
    <dbReference type="NCBI Taxonomy" id="27915"/>
    <lineage>
        <taxon>Eukaryota</taxon>
        <taxon>Metazoa</taxon>
        <taxon>Spiralia</taxon>
        <taxon>Lophotrochozoa</taxon>
        <taxon>Annelida</taxon>
        <taxon>Polychaeta</taxon>
        <taxon>Sedentaria</taxon>
        <taxon>Canalipalpata</taxon>
        <taxon>Sabellida</taxon>
        <taxon>Siboglinidae</taxon>
        <taxon>Ridgeia</taxon>
    </lineage>
</organism>
<dbReference type="PROSITE" id="PS50114">
    <property type="entry name" value="GATA_ZN_FINGER_2"/>
    <property type="match status" value="1"/>
</dbReference>
<reference evidence="4" key="1">
    <citation type="journal article" date="2023" name="Mol. Biol. Evol.">
        <title>Third-Generation Sequencing Reveals the Adaptive Role of the Epigenome in Three Deep-Sea Polychaetes.</title>
        <authorList>
            <person name="Perez M."/>
            <person name="Aroh O."/>
            <person name="Sun Y."/>
            <person name="Lan Y."/>
            <person name="Juniper S.K."/>
            <person name="Young C.R."/>
            <person name="Angers B."/>
            <person name="Qian P.Y."/>
        </authorList>
    </citation>
    <scope>NUCLEOTIDE SEQUENCE</scope>
    <source>
        <strain evidence="4">R07B-5</strain>
    </source>
</reference>
<dbReference type="Proteomes" id="UP001209878">
    <property type="component" value="Unassembled WGS sequence"/>
</dbReference>
<evidence type="ECO:0000259" key="3">
    <source>
        <dbReference type="PROSITE" id="PS50114"/>
    </source>
</evidence>
<dbReference type="GO" id="GO:0048599">
    <property type="term" value="P:oocyte development"/>
    <property type="evidence" value="ECO:0007669"/>
    <property type="project" value="TreeGrafter"/>
</dbReference>
<sequence>MATLQNVIAAVYNFVQLSPKRLTRFKEIAAVLSMNTVKFQRLYEIRWLSLGNSVTALLRNYEAFMVVVEEDAASGDPTAMGLQKQLSAYTIVALLHLTADILATTDHLSRLFQQRDVSFCGVQAAVTGCLETLEGMQNQDGPYLSMLEAALVCTPAEYKGVSVTFKAQRGGTDAKEAFHTVRVQLLESLPNNLKQRFPHIALLDAMQIFEPCAYPESASHLTYWGNNYLETLLAHYGERQHNTEGKAFDAVIDKACCRGECLPFKRIVHDLRRCEEDGLQRFRHTTEVIRDPGTPSGRQCASCNTRRTALWRGAEDGTPLCNACGIRYRKYRIRCKHCWLVPTRGSQGSANCTRCGLPVK</sequence>
<dbReference type="PANTHER" id="PTHR47341:SF1">
    <property type="entry name" value="GATA-TYPE ZINC FINGER PROTEIN 1"/>
    <property type="match status" value="1"/>
</dbReference>
<dbReference type="AlphaFoldDB" id="A0AAD9P3S0"/>
<keyword evidence="2" id="KW-0862">Zinc</keyword>
<keyword evidence="2" id="KW-0863">Zinc-finger</keyword>
<dbReference type="PROSITE" id="PS00344">
    <property type="entry name" value="GATA_ZN_FINGER_1"/>
    <property type="match status" value="1"/>
</dbReference>
<comment type="caution">
    <text evidence="4">The sequence shown here is derived from an EMBL/GenBank/DDBJ whole genome shotgun (WGS) entry which is preliminary data.</text>
</comment>
<proteinExistence type="predicted"/>
<dbReference type="GO" id="GO:0008270">
    <property type="term" value="F:zinc ion binding"/>
    <property type="evidence" value="ECO:0007669"/>
    <property type="project" value="UniProtKB-KW"/>
</dbReference>
<dbReference type="GO" id="GO:0006357">
    <property type="term" value="P:regulation of transcription by RNA polymerase II"/>
    <property type="evidence" value="ECO:0007669"/>
    <property type="project" value="TreeGrafter"/>
</dbReference>
<keyword evidence="2" id="KW-0479">Metal-binding</keyword>